<name>A0AAU9IPU5_9CILI</name>
<dbReference type="PANTHER" id="PTHR11516:SF60">
    <property type="entry name" value="PYRUVATE DEHYDROGENASE E1 COMPONENT SUBUNIT ALPHA"/>
    <property type="match status" value="1"/>
</dbReference>
<evidence type="ECO:0000259" key="6">
    <source>
        <dbReference type="Pfam" id="PF00676"/>
    </source>
</evidence>
<comment type="catalytic activity">
    <reaction evidence="5">
        <text>N(6)-[(R)-lipoyl]-L-lysyl-[protein] + pyruvate + H(+) = N(6)-[(R)-S(8)-acetyldihydrolipoyl]-L-lysyl-[protein] + CO2</text>
        <dbReference type="Rhea" id="RHEA:19189"/>
        <dbReference type="Rhea" id="RHEA-COMP:10474"/>
        <dbReference type="Rhea" id="RHEA-COMP:10478"/>
        <dbReference type="ChEBI" id="CHEBI:15361"/>
        <dbReference type="ChEBI" id="CHEBI:15378"/>
        <dbReference type="ChEBI" id="CHEBI:16526"/>
        <dbReference type="ChEBI" id="CHEBI:83099"/>
        <dbReference type="ChEBI" id="CHEBI:83111"/>
        <dbReference type="EC" id="1.2.4.1"/>
    </reaction>
</comment>
<dbReference type="InterPro" id="IPR050642">
    <property type="entry name" value="PDH_E1_Alpha_Subunit"/>
</dbReference>
<evidence type="ECO:0000256" key="1">
    <source>
        <dbReference type="ARBA" id="ARBA00001964"/>
    </source>
</evidence>
<sequence>MLARSFLRSFSSYRFSLPQASTHLLDQSLLPTETTTTKEELLKYLHDMYTIRRIEITSDNFYKNKDIRGFCHLADGQEAIAVGMEAAITHEDNLISAYRIHPQAYMRGETPHQIFAEMFGRQAGSSKGKGGSMHFYNKDTNFYGGNGIVGAQIPVGVGLAFALKYKKKPNVAVIMFGDGAANQGQVYEANNMACLWKLPAIFVVENNRYGMGTSIERAAANSEFYTRGHPAPGIRIDGQNVLAVRENFRFAKEWSLKNGPLWIEIETYRYHGHSMSDPGISYRNREEVSQMRNSRDPIEKIKGMLLEKGEVTEQEIETLEKKIKDEINHAAEKAKAEAYPEPIELFKDIYDPSHKVKVRNVEFKDTVSV</sequence>
<evidence type="ECO:0000313" key="8">
    <source>
        <dbReference type="Proteomes" id="UP001162131"/>
    </source>
</evidence>
<dbReference type="EC" id="1.2.4.1" evidence="5"/>
<dbReference type="CDD" id="cd02000">
    <property type="entry name" value="TPP_E1_PDC_ADC_BCADC"/>
    <property type="match status" value="1"/>
</dbReference>
<organism evidence="7 8">
    <name type="scientific">Blepharisma stoltei</name>
    <dbReference type="NCBI Taxonomy" id="1481888"/>
    <lineage>
        <taxon>Eukaryota</taxon>
        <taxon>Sar</taxon>
        <taxon>Alveolata</taxon>
        <taxon>Ciliophora</taxon>
        <taxon>Postciliodesmatophora</taxon>
        <taxon>Heterotrichea</taxon>
        <taxon>Heterotrichida</taxon>
        <taxon>Blepharismidae</taxon>
        <taxon>Blepharisma</taxon>
    </lineage>
</organism>
<dbReference type="InterPro" id="IPR001017">
    <property type="entry name" value="DH_E1"/>
</dbReference>
<comment type="caution">
    <text evidence="7">The sequence shown here is derived from an EMBL/GenBank/DDBJ whole genome shotgun (WGS) entry which is preliminary data.</text>
</comment>
<evidence type="ECO:0000256" key="5">
    <source>
        <dbReference type="RuleBase" id="RU361139"/>
    </source>
</evidence>
<dbReference type="Gene3D" id="3.40.50.970">
    <property type="match status" value="1"/>
</dbReference>
<gene>
    <name evidence="7" type="ORF">BSTOLATCC_MIC12962</name>
</gene>
<evidence type="ECO:0000256" key="2">
    <source>
        <dbReference type="ARBA" id="ARBA00023002"/>
    </source>
</evidence>
<dbReference type="AlphaFoldDB" id="A0AAU9IPU5"/>
<dbReference type="FunFam" id="3.40.50.970:FF:000013">
    <property type="entry name" value="Pyruvate dehydrogenase E1 component subunit alpha"/>
    <property type="match status" value="1"/>
</dbReference>
<dbReference type="SUPFAM" id="SSF52518">
    <property type="entry name" value="Thiamin diphosphate-binding fold (THDP-binding)"/>
    <property type="match status" value="1"/>
</dbReference>
<keyword evidence="2 5" id="KW-0560">Oxidoreductase</keyword>
<keyword evidence="4 5" id="KW-0670">Pyruvate</keyword>
<keyword evidence="3 5" id="KW-0786">Thiamine pyrophosphate</keyword>
<feature type="domain" description="Dehydrogenase E1 component" evidence="6">
    <location>
        <begin position="47"/>
        <end position="342"/>
    </location>
</feature>
<protein>
    <recommendedName>
        <fullName evidence="5">Pyruvate dehydrogenase E1 component subunit alpha</fullName>
        <ecNumber evidence="5">1.2.4.1</ecNumber>
    </recommendedName>
</protein>
<dbReference type="GO" id="GO:0006086">
    <property type="term" value="P:pyruvate decarboxylation to acetyl-CoA"/>
    <property type="evidence" value="ECO:0007669"/>
    <property type="project" value="InterPro"/>
</dbReference>
<evidence type="ECO:0000256" key="4">
    <source>
        <dbReference type="ARBA" id="ARBA00023317"/>
    </source>
</evidence>
<proteinExistence type="predicted"/>
<accession>A0AAU9IPU5</accession>
<dbReference type="EMBL" id="CAJZBQ010000013">
    <property type="protein sequence ID" value="CAG9315188.1"/>
    <property type="molecule type" value="Genomic_DNA"/>
</dbReference>
<dbReference type="Pfam" id="PF00676">
    <property type="entry name" value="E1_dh"/>
    <property type="match status" value="1"/>
</dbReference>
<evidence type="ECO:0000256" key="3">
    <source>
        <dbReference type="ARBA" id="ARBA00023052"/>
    </source>
</evidence>
<keyword evidence="8" id="KW-1185">Reference proteome</keyword>
<comment type="function">
    <text evidence="5">The pyruvate dehydrogenase complex catalyzes the overall conversion of pyruvate to acetyl-CoA and CO(2).</text>
</comment>
<dbReference type="PANTHER" id="PTHR11516">
    <property type="entry name" value="PYRUVATE DEHYDROGENASE E1 COMPONENT, ALPHA SUBUNIT BACTERIAL AND ORGANELLAR"/>
    <property type="match status" value="1"/>
</dbReference>
<comment type="cofactor">
    <cofactor evidence="1 5">
        <name>thiamine diphosphate</name>
        <dbReference type="ChEBI" id="CHEBI:58937"/>
    </cofactor>
</comment>
<dbReference type="Proteomes" id="UP001162131">
    <property type="component" value="Unassembled WGS sequence"/>
</dbReference>
<dbReference type="InterPro" id="IPR017597">
    <property type="entry name" value="Pyrv_DH_E1_asu_subgrp-y"/>
</dbReference>
<evidence type="ECO:0000313" key="7">
    <source>
        <dbReference type="EMBL" id="CAG9315188.1"/>
    </source>
</evidence>
<dbReference type="InterPro" id="IPR029061">
    <property type="entry name" value="THDP-binding"/>
</dbReference>
<reference evidence="7" key="1">
    <citation type="submission" date="2021-09" db="EMBL/GenBank/DDBJ databases">
        <authorList>
            <consortium name="AG Swart"/>
            <person name="Singh M."/>
            <person name="Singh A."/>
            <person name="Seah K."/>
            <person name="Emmerich C."/>
        </authorList>
    </citation>
    <scope>NUCLEOTIDE SEQUENCE</scope>
    <source>
        <strain evidence="7">ATCC30299</strain>
    </source>
</reference>
<dbReference type="NCBIfam" id="TIGR03182">
    <property type="entry name" value="PDH_E1_alph_y"/>
    <property type="match status" value="1"/>
</dbReference>
<dbReference type="GO" id="GO:0004739">
    <property type="term" value="F:pyruvate dehydrogenase (acetyl-transferring) activity"/>
    <property type="evidence" value="ECO:0007669"/>
    <property type="project" value="UniProtKB-UniRule"/>
</dbReference>